<dbReference type="EMBL" id="PSQG01000027">
    <property type="protein sequence ID" value="RCH42077.1"/>
    <property type="molecule type" value="Genomic_DNA"/>
</dbReference>
<protein>
    <submittedName>
        <fullName evidence="1">Uncharacterized protein</fullName>
    </submittedName>
</protein>
<sequence>MKMSENNDYIQLPPLKKDTPSDVVAFMWEYMKVPENSREKVKNLLKDANENGVKLSHQAPTLYDVVPKEEIAEFEELMRKTIADIVSEASSVACWVYVQKYVKHKTLNEMLQELPDVGQFILAMDTWFEKLMEK</sequence>
<comment type="caution">
    <text evidence="1">The sequence shown here is derived from an EMBL/GenBank/DDBJ whole genome shotgun (WGS) entry which is preliminary data.</text>
</comment>
<dbReference type="Proteomes" id="UP000253208">
    <property type="component" value="Unassembled WGS sequence"/>
</dbReference>
<reference evidence="1 2" key="1">
    <citation type="submission" date="2018-02" db="EMBL/GenBank/DDBJ databases">
        <title>Complete genome sequencing of Faecalibacterium prausnitzii strains isolated from the human gut.</title>
        <authorList>
            <person name="Fitzgerald B.C."/>
            <person name="Shkoporov A.N."/>
            <person name="Ross P.R."/>
            <person name="Hill C."/>
        </authorList>
    </citation>
    <scope>NUCLEOTIDE SEQUENCE [LARGE SCALE GENOMIC DNA]</scope>
    <source>
        <strain evidence="1 2">APC942/31-1</strain>
    </source>
</reference>
<evidence type="ECO:0000313" key="2">
    <source>
        <dbReference type="Proteomes" id="UP000253208"/>
    </source>
</evidence>
<accession>A0A367FUF8</accession>
<evidence type="ECO:0000313" key="1">
    <source>
        <dbReference type="EMBL" id="RCH42077.1"/>
    </source>
</evidence>
<name>A0A367FUF8_9FIRM</name>
<proteinExistence type="predicted"/>
<dbReference type="RefSeq" id="WP_021650147.1">
    <property type="nucleotide sequence ID" value="NZ_PSQG01000027.1"/>
</dbReference>
<dbReference type="AlphaFoldDB" id="A0A367FUF8"/>
<gene>
    <name evidence="1" type="ORF">C4886_15340</name>
</gene>
<organism evidence="1 2">
    <name type="scientific">Blautia obeum</name>
    <dbReference type="NCBI Taxonomy" id="40520"/>
    <lineage>
        <taxon>Bacteria</taxon>
        <taxon>Bacillati</taxon>
        <taxon>Bacillota</taxon>
        <taxon>Clostridia</taxon>
        <taxon>Lachnospirales</taxon>
        <taxon>Lachnospiraceae</taxon>
        <taxon>Blautia</taxon>
    </lineage>
</organism>